<organism evidence="10 11">
    <name type="scientific">Achromobacter spanius</name>
    <dbReference type="NCBI Taxonomy" id="217203"/>
    <lineage>
        <taxon>Bacteria</taxon>
        <taxon>Pseudomonadati</taxon>
        <taxon>Pseudomonadota</taxon>
        <taxon>Betaproteobacteria</taxon>
        <taxon>Burkholderiales</taxon>
        <taxon>Alcaligenaceae</taxon>
        <taxon>Achromobacter</taxon>
    </lineage>
</organism>
<dbReference type="Pfam" id="PF02321">
    <property type="entry name" value="OEP"/>
    <property type="match status" value="2"/>
</dbReference>
<keyword evidence="9" id="KW-0732">Signal</keyword>
<dbReference type="RefSeq" id="WP_268077998.1">
    <property type="nucleotide sequence ID" value="NZ_CP106885.1"/>
</dbReference>
<comment type="subcellular location">
    <subcellularLocation>
        <location evidence="1">Cell outer membrane</location>
    </subcellularLocation>
</comment>
<evidence type="ECO:0000256" key="8">
    <source>
        <dbReference type="SAM" id="MobiDB-lite"/>
    </source>
</evidence>
<evidence type="ECO:0000256" key="1">
    <source>
        <dbReference type="ARBA" id="ARBA00004442"/>
    </source>
</evidence>
<sequence length="525" mass="59225">MTVKRNRTHAVVLATVTCFGLAACSSPQVPKGYTKDEVRQRVEDDRRMMYADQEPIKGPITFYDAAARALKYNLDYRLKLMETALSRNLVDVTRHEMLPRLVASAGYTSRSNDSGGTSVGIEDGEVSLRPSTSEQRYHRLADLELTWSTLDFFVAYERTQQKADQVLMAEERRRKVVQNVLQDVRNAYWRALGAQRLIASVDTLMVQVRSGIKSAQEAEKRGLLPRQQALAYQRALLDAVGLLSTRRQDLELARAELAALMSLPPGTEFQVADDVEEKIPEPNFNIEALERLALENRPEIMEEWYRKRVTENDIKIAKAELWPNISFSAGTHYDSNDYLYNNSWSSVGLRISWNLLNILKAPALDAAGESQSKVADLRRMALSMAVLTQLRVAAQRYYLAREQLEFADQSMQVDGRLRDYAKASASISADSKLEYIRADARWLLSQYQRYAAYSDAQAAWGRLYNSVGLDVMPETIANHDLTTLAAQIKTTMQGWERTALQAQAQAQIPTPTQTLTQTPTTGPVQ</sequence>
<comment type="similarity">
    <text evidence="2">Belongs to the outer membrane factor (OMF) (TC 1.B.17) family.</text>
</comment>
<name>A0ABY8GWH0_9BURK</name>
<protein>
    <submittedName>
        <fullName evidence="10">TolC family protein</fullName>
    </submittedName>
</protein>
<evidence type="ECO:0000256" key="9">
    <source>
        <dbReference type="SAM" id="SignalP"/>
    </source>
</evidence>
<dbReference type="InterPro" id="IPR051906">
    <property type="entry name" value="TolC-like"/>
</dbReference>
<accession>A0ABY8GWH0</accession>
<evidence type="ECO:0000313" key="11">
    <source>
        <dbReference type="Proteomes" id="UP001214170"/>
    </source>
</evidence>
<dbReference type="Gene3D" id="1.20.1600.10">
    <property type="entry name" value="Outer membrane efflux proteins (OEP)"/>
    <property type="match status" value="1"/>
</dbReference>
<keyword evidence="7" id="KW-0998">Cell outer membrane</keyword>
<keyword evidence="3" id="KW-0813">Transport</keyword>
<feature type="chain" id="PRO_5046369529" evidence="9">
    <location>
        <begin position="23"/>
        <end position="525"/>
    </location>
</feature>
<dbReference type="Proteomes" id="UP001214170">
    <property type="component" value="Chromosome"/>
</dbReference>
<feature type="region of interest" description="Disordered" evidence="8">
    <location>
        <begin position="503"/>
        <end position="525"/>
    </location>
</feature>
<reference evidence="10 11" key="1">
    <citation type="submission" date="2023-03" db="EMBL/GenBank/DDBJ databases">
        <title>Achromobacter spanius LIG8.</title>
        <authorList>
            <person name="Shrestha S."/>
        </authorList>
    </citation>
    <scope>NUCLEOTIDE SEQUENCE [LARGE SCALE GENOMIC DNA]</scope>
    <source>
        <strain evidence="10 11">LIG8</strain>
    </source>
</reference>
<evidence type="ECO:0000256" key="2">
    <source>
        <dbReference type="ARBA" id="ARBA00007613"/>
    </source>
</evidence>
<evidence type="ECO:0000256" key="6">
    <source>
        <dbReference type="ARBA" id="ARBA00023136"/>
    </source>
</evidence>
<keyword evidence="11" id="KW-1185">Reference proteome</keyword>
<keyword evidence="5" id="KW-0812">Transmembrane</keyword>
<evidence type="ECO:0000256" key="5">
    <source>
        <dbReference type="ARBA" id="ARBA00022692"/>
    </source>
</evidence>
<dbReference type="EMBL" id="CP121261">
    <property type="protein sequence ID" value="WFP09221.1"/>
    <property type="molecule type" value="Genomic_DNA"/>
</dbReference>
<dbReference type="InterPro" id="IPR003423">
    <property type="entry name" value="OMP_efflux"/>
</dbReference>
<evidence type="ECO:0000313" key="10">
    <source>
        <dbReference type="EMBL" id="WFP09221.1"/>
    </source>
</evidence>
<keyword evidence="6" id="KW-0472">Membrane</keyword>
<gene>
    <name evidence="10" type="ORF">P8T11_04885</name>
</gene>
<dbReference type="SUPFAM" id="SSF56954">
    <property type="entry name" value="Outer membrane efflux proteins (OEP)"/>
    <property type="match status" value="1"/>
</dbReference>
<feature type="signal peptide" evidence="9">
    <location>
        <begin position="1"/>
        <end position="22"/>
    </location>
</feature>
<evidence type="ECO:0000256" key="4">
    <source>
        <dbReference type="ARBA" id="ARBA00022452"/>
    </source>
</evidence>
<keyword evidence="4" id="KW-1134">Transmembrane beta strand</keyword>
<dbReference type="PANTHER" id="PTHR30026:SF20">
    <property type="entry name" value="OUTER MEMBRANE PROTEIN TOLC"/>
    <property type="match status" value="1"/>
</dbReference>
<evidence type="ECO:0000256" key="7">
    <source>
        <dbReference type="ARBA" id="ARBA00023237"/>
    </source>
</evidence>
<proteinExistence type="inferred from homology"/>
<dbReference type="PROSITE" id="PS51257">
    <property type="entry name" value="PROKAR_LIPOPROTEIN"/>
    <property type="match status" value="1"/>
</dbReference>
<evidence type="ECO:0000256" key="3">
    <source>
        <dbReference type="ARBA" id="ARBA00022448"/>
    </source>
</evidence>
<dbReference type="PANTHER" id="PTHR30026">
    <property type="entry name" value="OUTER MEMBRANE PROTEIN TOLC"/>
    <property type="match status" value="1"/>
</dbReference>